<evidence type="ECO:0000256" key="4">
    <source>
        <dbReference type="ARBA" id="ARBA00022729"/>
    </source>
</evidence>
<dbReference type="CDD" id="cd08503">
    <property type="entry name" value="PBP2_NikA_DppA_OppA_like_17"/>
    <property type="match status" value="1"/>
</dbReference>
<evidence type="ECO:0000256" key="3">
    <source>
        <dbReference type="ARBA" id="ARBA00022448"/>
    </source>
</evidence>
<dbReference type="InterPro" id="IPR039424">
    <property type="entry name" value="SBP_5"/>
</dbReference>
<comment type="similarity">
    <text evidence="2">Belongs to the bacterial solute-binding protein 5 family.</text>
</comment>
<reference evidence="6" key="1">
    <citation type="submission" date="2020-12" db="EMBL/GenBank/DDBJ databases">
        <title>Prauserella sp. ASG 168, a novel actinomycete isolated from cave rock.</title>
        <authorList>
            <person name="Suriyachadkun C."/>
        </authorList>
    </citation>
    <scope>NUCLEOTIDE SEQUENCE</scope>
    <source>
        <strain evidence="6">ASG 168</strain>
    </source>
</reference>
<gene>
    <name evidence="6" type="ORF">JHE00_22970</name>
</gene>
<dbReference type="GO" id="GO:0015833">
    <property type="term" value="P:peptide transport"/>
    <property type="evidence" value="ECO:0007669"/>
    <property type="project" value="TreeGrafter"/>
</dbReference>
<evidence type="ECO:0000313" key="6">
    <source>
        <dbReference type="EMBL" id="MBK1787198.1"/>
    </source>
</evidence>
<keyword evidence="4" id="KW-0732">Signal</keyword>
<keyword evidence="3" id="KW-0813">Transport</keyword>
<dbReference type="EMBL" id="JAENJH010000006">
    <property type="protein sequence ID" value="MBK1787198.1"/>
    <property type="molecule type" value="Genomic_DNA"/>
</dbReference>
<dbReference type="PANTHER" id="PTHR30290">
    <property type="entry name" value="PERIPLASMIC BINDING COMPONENT OF ABC TRANSPORTER"/>
    <property type="match status" value="1"/>
</dbReference>
<accession>A0A934V7Y8</accession>
<dbReference type="PANTHER" id="PTHR30290:SF10">
    <property type="entry name" value="PERIPLASMIC OLIGOPEPTIDE-BINDING PROTEIN-RELATED"/>
    <property type="match status" value="1"/>
</dbReference>
<keyword evidence="7" id="KW-1185">Reference proteome</keyword>
<evidence type="ECO:0000256" key="2">
    <source>
        <dbReference type="ARBA" id="ARBA00005695"/>
    </source>
</evidence>
<dbReference type="Proteomes" id="UP000635245">
    <property type="component" value="Unassembled WGS sequence"/>
</dbReference>
<dbReference type="InterPro" id="IPR030678">
    <property type="entry name" value="Peptide/Ni-bd"/>
</dbReference>
<dbReference type="GO" id="GO:1904680">
    <property type="term" value="F:peptide transmembrane transporter activity"/>
    <property type="evidence" value="ECO:0007669"/>
    <property type="project" value="TreeGrafter"/>
</dbReference>
<evidence type="ECO:0000259" key="5">
    <source>
        <dbReference type="Pfam" id="PF00496"/>
    </source>
</evidence>
<dbReference type="GO" id="GO:0043190">
    <property type="term" value="C:ATP-binding cassette (ABC) transporter complex"/>
    <property type="evidence" value="ECO:0007669"/>
    <property type="project" value="InterPro"/>
</dbReference>
<name>A0A934V7Y8_9PSEU</name>
<dbReference type="InterPro" id="IPR006311">
    <property type="entry name" value="TAT_signal"/>
</dbReference>
<dbReference type="PROSITE" id="PS51318">
    <property type="entry name" value="TAT"/>
    <property type="match status" value="1"/>
</dbReference>
<comment type="subcellular location">
    <subcellularLocation>
        <location evidence="1">Cell envelope</location>
    </subcellularLocation>
</comment>
<comment type="caution">
    <text evidence="6">The sequence shown here is derived from an EMBL/GenBank/DDBJ whole genome shotgun (WGS) entry which is preliminary data.</text>
</comment>
<dbReference type="Pfam" id="PF00496">
    <property type="entry name" value="SBP_bac_5"/>
    <property type="match status" value="1"/>
</dbReference>
<dbReference type="Gene3D" id="3.10.105.10">
    <property type="entry name" value="Dipeptide-binding Protein, Domain 3"/>
    <property type="match status" value="1"/>
</dbReference>
<dbReference type="PIRSF" id="PIRSF002741">
    <property type="entry name" value="MppA"/>
    <property type="match status" value="1"/>
</dbReference>
<organism evidence="6 7">
    <name type="scientific">Prauserella cavernicola</name>
    <dbReference type="NCBI Taxonomy" id="2800127"/>
    <lineage>
        <taxon>Bacteria</taxon>
        <taxon>Bacillati</taxon>
        <taxon>Actinomycetota</taxon>
        <taxon>Actinomycetes</taxon>
        <taxon>Pseudonocardiales</taxon>
        <taxon>Pseudonocardiaceae</taxon>
        <taxon>Prauserella</taxon>
    </lineage>
</organism>
<dbReference type="RefSeq" id="WP_200321567.1">
    <property type="nucleotide sequence ID" value="NZ_JAENJH010000006.1"/>
</dbReference>
<dbReference type="AlphaFoldDB" id="A0A934V7Y8"/>
<dbReference type="InterPro" id="IPR000914">
    <property type="entry name" value="SBP_5_dom"/>
</dbReference>
<dbReference type="Gene3D" id="3.40.190.10">
    <property type="entry name" value="Periplasmic binding protein-like II"/>
    <property type="match status" value="1"/>
</dbReference>
<protein>
    <submittedName>
        <fullName evidence="6">ABC transporter substrate-binding protein</fullName>
    </submittedName>
</protein>
<evidence type="ECO:0000256" key="1">
    <source>
        <dbReference type="ARBA" id="ARBA00004196"/>
    </source>
</evidence>
<evidence type="ECO:0000313" key="7">
    <source>
        <dbReference type="Proteomes" id="UP000635245"/>
    </source>
</evidence>
<proteinExistence type="inferred from homology"/>
<dbReference type="GO" id="GO:0042597">
    <property type="term" value="C:periplasmic space"/>
    <property type="evidence" value="ECO:0007669"/>
    <property type="project" value="UniProtKB-ARBA"/>
</dbReference>
<sequence>MPSFSGGRVTRRGFLLGGSGLAVGALAGGCTGSTSTGGSGIDTFSAVLKGSGADEDIDPGVAHLFIDEARMKALYDGLFEVDDNMRPVPRLAESGEPNADGTRWRITLRDARWHDGKKVTSADVLYTLSRVLGPAGAKPFIAATTLEHVDLSQSREVDERTVEIALRRPSFEFLTALSAYGTKIVQNGARDFANPVGTGPFRFESFRPGKELLATAYADYWDGAPTISRLRILSAENDARLTALQGGQADFADDLTPAAARTLRDAEGITVNATPNSGIYYFAMRTDRPPFDNVDVRRALMRMADREELVKVALQGQADVANDVFGKGFEYYAEDLPQHTHDPDEARYLLRKAGVSNLTIDLFTAPAATGFVEAANLFAEQASRSGVTVNVRVGSGDTYYSESLESGQLTMGQSGPLSIPNHFGSRLLTGSPQNRTGWSDPQFDALYDQALATASVDERTSLYHRMHEILHDRGGFLFWANAYWNSAASAKYRNIPTGVPNAMNWVRFDKVSL</sequence>
<dbReference type="GO" id="GO:0030313">
    <property type="term" value="C:cell envelope"/>
    <property type="evidence" value="ECO:0007669"/>
    <property type="project" value="UniProtKB-SubCell"/>
</dbReference>
<dbReference type="SUPFAM" id="SSF53850">
    <property type="entry name" value="Periplasmic binding protein-like II"/>
    <property type="match status" value="1"/>
</dbReference>
<feature type="domain" description="Solute-binding protein family 5" evidence="5">
    <location>
        <begin position="87"/>
        <end position="415"/>
    </location>
</feature>